<evidence type="ECO:0000256" key="9">
    <source>
        <dbReference type="ARBA" id="ARBA00035241"/>
    </source>
</evidence>
<comment type="caution">
    <text evidence="12">The sequence shown here is derived from an EMBL/GenBank/DDBJ whole genome shotgun (WGS) entry which is preliminary data.</text>
</comment>
<evidence type="ECO:0000256" key="4">
    <source>
        <dbReference type="ARBA" id="ARBA00022730"/>
    </source>
</evidence>
<dbReference type="NCBIfam" id="TIGR01169">
    <property type="entry name" value="rplA_bact"/>
    <property type="match status" value="1"/>
</dbReference>
<dbReference type="GO" id="GO:0019843">
    <property type="term" value="F:rRNA binding"/>
    <property type="evidence" value="ECO:0007669"/>
    <property type="project" value="UniProtKB-UniRule"/>
</dbReference>
<evidence type="ECO:0000313" key="12">
    <source>
        <dbReference type="EMBL" id="NDV62634.1"/>
    </source>
</evidence>
<evidence type="ECO:0000256" key="1">
    <source>
        <dbReference type="ARBA" id="ARBA00010531"/>
    </source>
</evidence>
<dbReference type="PROSITE" id="PS01199">
    <property type="entry name" value="RIBOSOMAL_L1"/>
    <property type="match status" value="1"/>
</dbReference>
<protein>
    <recommendedName>
        <fullName evidence="9 10">Large ribosomal subunit protein uL1</fullName>
    </recommendedName>
</protein>
<keyword evidence="13" id="KW-1185">Reference proteome</keyword>
<dbReference type="PANTHER" id="PTHR36427:SF3">
    <property type="entry name" value="LARGE RIBOSOMAL SUBUNIT PROTEIN UL1M"/>
    <property type="match status" value="1"/>
</dbReference>
<dbReference type="Proteomes" id="UP000478417">
    <property type="component" value="Unassembled WGS sequence"/>
</dbReference>
<dbReference type="Pfam" id="PF00687">
    <property type="entry name" value="Ribosomal_L1"/>
    <property type="match status" value="1"/>
</dbReference>
<keyword evidence="6 10" id="KW-0694">RNA-binding</keyword>
<keyword evidence="4 10" id="KW-0699">rRNA-binding</keyword>
<dbReference type="GO" id="GO:0000049">
    <property type="term" value="F:tRNA binding"/>
    <property type="evidence" value="ECO:0007669"/>
    <property type="project" value="UniProtKB-KW"/>
</dbReference>
<dbReference type="GO" id="GO:0006417">
    <property type="term" value="P:regulation of translation"/>
    <property type="evidence" value="ECO:0007669"/>
    <property type="project" value="UniProtKB-KW"/>
</dbReference>
<evidence type="ECO:0000256" key="8">
    <source>
        <dbReference type="ARBA" id="ARBA00023274"/>
    </source>
</evidence>
<keyword evidence="5 10" id="KW-0810">Translation regulation</keyword>
<dbReference type="SUPFAM" id="SSF56808">
    <property type="entry name" value="Ribosomal protein L1"/>
    <property type="match status" value="1"/>
</dbReference>
<dbReference type="InterPro" id="IPR028364">
    <property type="entry name" value="Ribosomal_uL1/biogenesis"/>
</dbReference>
<dbReference type="InterPro" id="IPR023674">
    <property type="entry name" value="Ribosomal_uL1-like"/>
</dbReference>
<dbReference type="InterPro" id="IPR005878">
    <property type="entry name" value="Ribosom_uL1_bac-type"/>
</dbReference>
<dbReference type="InterPro" id="IPR016095">
    <property type="entry name" value="Ribosomal_uL1_3-a/b-sand"/>
</dbReference>
<dbReference type="InterPro" id="IPR002143">
    <property type="entry name" value="Ribosomal_uL1"/>
</dbReference>
<dbReference type="HAMAP" id="MF_01318_B">
    <property type="entry name" value="Ribosomal_uL1_B"/>
    <property type="match status" value="1"/>
</dbReference>
<dbReference type="Gene3D" id="3.30.190.20">
    <property type="match status" value="1"/>
</dbReference>
<comment type="similarity">
    <text evidence="1 10 11">Belongs to the universal ribosomal protein uL1 family.</text>
</comment>
<evidence type="ECO:0000256" key="11">
    <source>
        <dbReference type="RuleBase" id="RU000659"/>
    </source>
</evidence>
<evidence type="ECO:0000256" key="3">
    <source>
        <dbReference type="ARBA" id="ARBA00022555"/>
    </source>
</evidence>
<dbReference type="GO" id="GO:0003735">
    <property type="term" value="F:structural constituent of ribosome"/>
    <property type="evidence" value="ECO:0007669"/>
    <property type="project" value="InterPro"/>
</dbReference>
<dbReference type="GO" id="GO:0006412">
    <property type="term" value="P:translation"/>
    <property type="evidence" value="ECO:0007669"/>
    <property type="project" value="UniProtKB-UniRule"/>
</dbReference>
<organism evidence="12 13">
    <name type="scientific">Oceanipulchritudo coccoides</name>
    <dbReference type="NCBI Taxonomy" id="2706888"/>
    <lineage>
        <taxon>Bacteria</taxon>
        <taxon>Pseudomonadati</taxon>
        <taxon>Verrucomicrobiota</taxon>
        <taxon>Opitutia</taxon>
        <taxon>Puniceicoccales</taxon>
        <taxon>Oceanipulchritudinaceae</taxon>
        <taxon>Oceanipulchritudo</taxon>
    </lineage>
</organism>
<evidence type="ECO:0000256" key="5">
    <source>
        <dbReference type="ARBA" id="ARBA00022845"/>
    </source>
</evidence>
<keyword evidence="8 10" id="KW-0687">Ribonucleoprotein</keyword>
<sequence length="232" mass="24926">MAKITKKRKTASELYTHADTYPLNEALELLSKFPKARFDETVELSLHLGVDPKQSTQMVRGIVNLPKGSGKKVRVVAFTDNAQEALDAGADEAGMDDLIAKIMDGWTDFDVAVSTPAAMKEVRKVARVLGPRGLMPNPKSGTVTDDISAAIQSVKSGGRVEFKMDKTANIGIVVGKRSFSVQDLEENITTVFDALGKARPESLKGHSYIKSAAISGTMSPGVRLDSAVYANL</sequence>
<dbReference type="FunFam" id="3.40.50.790:FF:000001">
    <property type="entry name" value="50S ribosomal protein L1"/>
    <property type="match status" value="1"/>
</dbReference>
<keyword evidence="7 10" id="KW-0689">Ribosomal protein</keyword>
<dbReference type="GO" id="GO:0015934">
    <property type="term" value="C:large ribosomal subunit"/>
    <property type="evidence" value="ECO:0007669"/>
    <property type="project" value="InterPro"/>
</dbReference>
<dbReference type="InterPro" id="IPR023673">
    <property type="entry name" value="Ribosomal_uL1_CS"/>
</dbReference>
<reference evidence="12 13" key="1">
    <citation type="submission" date="2020-02" db="EMBL/GenBank/DDBJ databases">
        <title>Albibacoteraceae fam. nov., the first described family within the subdivision 4 Verrucomicrobia.</title>
        <authorList>
            <person name="Xi F."/>
        </authorList>
    </citation>
    <scope>NUCLEOTIDE SEQUENCE [LARGE SCALE GENOMIC DNA]</scope>
    <source>
        <strain evidence="12 13">CK1056</strain>
    </source>
</reference>
<comment type="function">
    <text evidence="10">Protein L1 is also a translational repressor protein, it controls the translation of the L11 operon by binding to its mRNA.</text>
</comment>
<dbReference type="AlphaFoldDB" id="A0A6B2M3F4"/>
<accession>A0A6B2M3F4</accession>
<dbReference type="RefSeq" id="WP_163964845.1">
    <property type="nucleotide sequence ID" value="NZ_JAAGNX010000002.1"/>
</dbReference>
<name>A0A6B2M3F4_9BACT</name>
<dbReference type="EMBL" id="JAAGNX010000002">
    <property type="protein sequence ID" value="NDV62634.1"/>
    <property type="molecule type" value="Genomic_DNA"/>
</dbReference>
<dbReference type="PANTHER" id="PTHR36427">
    <property type="entry name" value="54S RIBOSOMAL PROTEIN L1, MITOCHONDRIAL"/>
    <property type="match status" value="1"/>
</dbReference>
<evidence type="ECO:0000256" key="10">
    <source>
        <dbReference type="HAMAP-Rule" id="MF_01318"/>
    </source>
</evidence>
<comment type="function">
    <text evidence="10">Binds directly to 23S rRNA. The L1 stalk is quite mobile in the ribosome, and is involved in E site tRNA release.</text>
</comment>
<dbReference type="Gene3D" id="3.40.50.790">
    <property type="match status" value="1"/>
</dbReference>
<proteinExistence type="inferred from homology"/>
<dbReference type="PIRSF" id="PIRSF002155">
    <property type="entry name" value="Ribosomal_L1"/>
    <property type="match status" value="1"/>
</dbReference>
<gene>
    <name evidence="10" type="primary">rplA</name>
    <name evidence="12" type="ORF">G0Q06_09250</name>
</gene>
<comment type="subunit">
    <text evidence="10">Part of the 50S ribosomal subunit.</text>
</comment>
<evidence type="ECO:0000256" key="7">
    <source>
        <dbReference type="ARBA" id="ARBA00022980"/>
    </source>
</evidence>
<evidence type="ECO:0000256" key="6">
    <source>
        <dbReference type="ARBA" id="ARBA00022884"/>
    </source>
</evidence>
<dbReference type="CDD" id="cd00403">
    <property type="entry name" value="Ribosomal_L1"/>
    <property type="match status" value="1"/>
</dbReference>
<evidence type="ECO:0000256" key="2">
    <source>
        <dbReference type="ARBA" id="ARBA00022491"/>
    </source>
</evidence>
<keyword evidence="2 10" id="KW-0678">Repressor</keyword>
<evidence type="ECO:0000313" key="13">
    <source>
        <dbReference type="Proteomes" id="UP000478417"/>
    </source>
</evidence>
<keyword evidence="3 10" id="KW-0820">tRNA-binding</keyword>